<evidence type="ECO:0000256" key="1">
    <source>
        <dbReference type="ARBA" id="ARBA00012552"/>
    </source>
</evidence>
<comment type="caution">
    <text evidence="8">The sequence shown here is derived from an EMBL/GenBank/DDBJ whole genome shotgun (WGS) entry which is preliminary data.</text>
</comment>
<reference evidence="8" key="1">
    <citation type="submission" date="2023-07" db="EMBL/GenBank/DDBJ databases">
        <title>Chromosome-level genome assembly of Artemia franciscana.</title>
        <authorList>
            <person name="Jo E."/>
        </authorList>
    </citation>
    <scope>NUCLEOTIDE SEQUENCE</scope>
    <source>
        <tissue evidence="8">Whole body</tissue>
    </source>
</reference>
<sequence length="253" mass="28791">MLVNWLLSELDEVNYQRHSLVQLEVRQPIINFYTMLLHAGVIRPIEDGNMNGVDMDFEANPWIMHETWRDPERGRVTYIPEEEEETYELVFHCGTPGGINLSTFSNVAAKVTGEDLHSGIDSFDPARWRSIILANIKKSGYTQPTPVQKWVTGEDLPSGIDSFDPARWRSIILANIKKSGYTQPTPVQKWAIPVILKKRDLMACAETGSGKPGCNERKVEMGHDLRMKEDRFSKSVFVGQSFVNRNAGRPQMR</sequence>
<evidence type="ECO:0000313" key="8">
    <source>
        <dbReference type="EMBL" id="KAK2725663.1"/>
    </source>
</evidence>
<keyword evidence="5" id="KW-0067">ATP-binding</keyword>
<evidence type="ECO:0000256" key="4">
    <source>
        <dbReference type="ARBA" id="ARBA00022806"/>
    </source>
</evidence>
<dbReference type="GO" id="GO:0005524">
    <property type="term" value="F:ATP binding"/>
    <property type="evidence" value="ECO:0007669"/>
    <property type="project" value="UniProtKB-KW"/>
</dbReference>
<dbReference type="InterPro" id="IPR027417">
    <property type="entry name" value="P-loop_NTPase"/>
</dbReference>
<proteinExistence type="predicted"/>
<dbReference type="Gene3D" id="3.40.50.300">
    <property type="entry name" value="P-loop containing nucleotide triphosphate hydrolases"/>
    <property type="match status" value="1"/>
</dbReference>
<keyword evidence="3" id="KW-0378">Hydrolase</keyword>
<accession>A0AA88IAJ2</accession>
<organism evidence="8 9">
    <name type="scientific">Artemia franciscana</name>
    <name type="common">Brine shrimp</name>
    <name type="synonym">Artemia sanfranciscana</name>
    <dbReference type="NCBI Taxonomy" id="6661"/>
    <lineage>
        <taxon>Eukaryota</taxon>
        <taxon>Metazoa</taxon>
        <taxon>Ecdysozoa</taxon>
        <taxon>Arthropoda</taxon>
        <taxon>Crustacea</taxon>
        <taxon>Branchiopoda</taxon>
        <taxon>Anostraca</taxon>
        <taxon>Artemiidae</taxon>
        <taxon>Artemia</taxon>
    </lineage>
</organism>
<dbReference type="Proteomes" id="UP001187531">
    <property type="component" value="Unassembled WGS sequence"/>
</dbReference>
<evidence type="ECO:0000256" key="5">
    <source>
        <dbReference type="ARBA" id="ARBA00022840"/>
    </source>
</evidence>
<keyword evidence="9" id="KW-1185">Reference proteome</keyword>
<evidence type="ECO:0000256" key="3">
    <source>
        <dbReference type="ARBA" id="ARBA00022801"/>
    </source>
</evidence>
<dbReference type="EMBL" id="JAVRJZ010000002">
    <property type="protein sequence ID" value="KAK2725663.1"/>
    <property type="molecule type" value="Genomic_DNA"/>
</dbReference>
<dbReference type="GO" id="GO:0003724">
    <property type="term" value="F:RNA helicase activity"/>
    <property type="evidence" value="ECO:0007669"/>
    <property type="project" value="UniProtKB-EC"/>
</dbReference>
<feature type="short sequence motif" description="Q motif" evidence="6">
    <location>
        <begin position="121"/>
        <end position="149"/>
    </location>
</feature>
<feature type="short sequence motif" description="Q motif" evidence="6">
    <location>
        <begin position="161"/>
        <end position="189"/>
    </location>
</feature>
<dbReference type="GO" id="GO:0016787">
    <property type="term" value="F:hydrolase activity"/>
    <property type="evidence" value="ECO:0007669"/>
    <property type="project" value="UniProtKB-KW"/>
</dbReference>
<evidence type="ECO:0000313" key="9">
    <source>
        <dbReference type="Proteomes" id="UP001187531"/>
    </source>
</evidence>
<protein>
    <recommendedName>
        <fullName evidence="1">RNA helicase</fullName>
        <ecNumber evidence="1">3.6.4.13</ecNumber>
    </recommendedName>
</protein>
<keyword evidence="4" id="KW-0347">Helicase</keyword>
<evidence type="ECO:0000256" key="2">
    <source>
        <dbReference type="ARBA" id="ARBA00022741"/>
    </source>
</evidence>
<dbReference type="InterPro" id="IPR014014">
    <property type="entry name" value="RNA_helicase_DEAD_Q_motif"/>
</dbReference>
<gene>
    <name evidence="8" type="ORF">QYM36_000236</name>
</gene>
<dbReference type="PANTHER" id="PTHR47958">
    <property type="entry name" value="ATP-DEPENDENT RNA HELICASE DBP3"/>
    <property type="match status" value="1"/>
</dbReference>
<keyword evidence="2" id="KW-0547">Nucleotide-binding</keyword>
<dbReference type="PROSITE" id="PS51195">
    <property type="entry name" value="Q_MOTIF"/>
    <property type="match status" value="2"/>
</dbReference>
<evidence type="ECO:0000259" key="7">
    <source>
        <dbReference type="PROSITE" id="PS51195"/>
    </source>
</evidence>
<evidence type="ECO:0000256" key="6">
    <source>
        <dbReference type="PROSITE-ProRule" id="PRU00552"/>
    </source>
</evidence>
<feature type="domain" description="DEAD-box RNA helicase Q" evidence="7">
    <location>
        <begin position="121"/>
        <end position="149"/>
    </location>
</feature>
<dbReference type="SUPFAM" id="SSF52540">
    <property type="entry name" value="P-loop containing nucleoside triphosphate hydrolases"/>
    <property type="match status" value="1"/>
</dbReference>
<name>A0AA88IAJ2_ARTSF</name>
<dbReference type="EC" id="3.6.4.13" evidence="1"/>
<dbReference type="AlphaFoldDB" id="A0AA88IAJ2"/>
<feature type="domain" description="DEAD-box RNA helicase Q" evidence="7">
    <location>
        <begin position="161"/>
        <end position="189"/>
    </location>
</feature>